<name>A0A420W9F5_9BACT</name>
<keyword evidence="2" id="KW-0479">Metal-binding</keyword>
<dbReference type="OrthoDB" id="9802811at2"/>
<dbReference type="Pfam" id="PF00586">
    <property type="entry name" value="AIRS"/>
    <property type="match status" value="1"/>
</dbReference>
<dbReference type="NCBIfam" id="TIGR01379">
    <property type="entry name" value="thiL"/>
    <property type="match status" value="1"/>
</dbReference>
<keyword evidence="2" id="KW-0067">ATP-binding</keyword>
<protein>
    <recommendedName>
        <fullName evidence="2">Thiamine-monophosphate kinase</fullName>
        <shortName evidence="2">TMP kinase</shortName>
        <shortName evidence="2">Thiamine-phosphate kinase</shortName>
        <ecNumber evidence="2">2.7.4.16</ecNumber>
    </recommendedName>
</protein>
<feature type="binding site" evidence="2">
    <location>
        <position position="217"/>
    </location>
    <ligand>
        <name>Mg(2+)</name>
        <dbReference type="ChEBI" id="CHEBI:18420"/>
        <label>5</label>
    </ligand>
</feature>
<comment type="function">
    <text evidence="2">Catalyzes the ATP-dependent phosphorylation of thiamine-monophosphate (TMP) to form thiamine-pyrophosphate (TPP), the active form of vitamin B1.</text>
</comment>
<keyword evidence="2 5" id="KW-0418">Kinase</keyword>
<dbReference type="GO" id="GO:0000287">
    <property type="term" value="F:magnesium ion binding"/>
    <property type="evidence" value="ECO:0007669"/>
    <property type="project" value="UniProtKB-UniRule"/>
</dbReference>
<feature type="binding site" evidence="2">
    <location>
        <position position="46"/>
    </location>
    <ligand>
        <name>Mg(2+)</name>
        <dbReference type="ChEBI" id="CHEBI:18420"/>
        <label>1</label>
    </ligand>
</feature>
<feature type="binding site" evidence="2">
    <location>
        <position position="45"/>
    </location>
    <ligand>
        <name>Mg(2+)</name>
        <dbReference type="ChEBI" id="CHEBI:18420"/>
        <label>4</label>
    </ligand>
</feature>
<comment type="catalytic activity">
    <reaction evidence="2">
        <text>thiamine phosphate + ATP = thiamine diphosphate + ADP</text>
        <dbReference type="Rhea" id="RHEA:15913"/>
        <dbReference type="ChEBI" id="CHEBI:30616"/>
        <dbReference type="ChEBI" id="CHEBI:37575"/>
        <dbReference type="ChEBI" id="CHEBI:58937"/>
        <dbReference type="ChEBI" id="CHEBI:456216"/>
        <dbReference type="EC" id="2.7.4.16"/>
    </reaction>
</comment>
<proteinExistence type="inferred from homology"/>
<feature type="binding site" evidence="2">
    <location>
        <position position="81"/>
    </location>
    <ligand>
        <name>Mg(2+)</name>
        <dbReference type="ChEBI" id="CHEBI:18420"/>
        <label>2</label>
    </ligand>
</feature>
<dbReference type="SUPFAM" id="SSF56042">
    <property type="entry name" value="PurM C-terminal domain-like"/>
    <property type="match status" value="1"/>
</dbReference>
<dbReference type="InterPro" id="IPR036676">
    <property type="entry name" value="PurM-like_C_sf"/>
</dbReference>
<comment type="pathway">
    <text evidence="2">Cofactor biosynthesis; thiamine diphosphate biosynthesis; thiamine diphosphate from thiamine phosphate: step 1/1.</text>
</comment>
<dbReference type="GO" id="GO:0005524">
    <property type="term" value="F:ATP binding"/>
    <property type="evidence" value="ECO:0007669"/>
    <property type="project" value="UniProtKB-UniRule"/>
</dbReference>
<organism evidence="5 6">
    <name type="scientific">Thermovibrio guaymasensis</name>
    <dbReference type="NCBI Taxonomy" id="240167"/>
    <lineage>
        <taxon>Bacteria</taxon>
        <taxon>Pseudomonadati</taxon>
        <taxon>Aquificota</taxon>
        <taxon>Aquificia</taxon>
        <taxon>Desulfurobacteriales</taxon>
        <taxon>Desulfurobacteriaceae</taxon>
        <taxon>Thermovibrio</taxon>
    </lineage>
</organism>
<dbReference type="PANTHER" id="PTHR30270">
    <property type="entry name" value="THIAMINE-MONOPHOSPHATE KINASE"/>
    <property type="match status" value="1"/>
</dbReference>
<sequence length="317" mass="34764">MRLGEFELIERLLKELPLPSKEVVVPAGDDTAVVEIGKGKYQLLTTDALVEGSHFKLKWKEVLEDLFFLLGKKLVNVCASDVASMGGIPKLALINLGTPKEIGEKCLIEIYRGIGKAAEELKISVIGGDTVKSKTLFFDMALIGESSGFMLRSCARPGDLVGVTGTFGDSRGGLELLSRGKISPKYLINRFLSPQARIREGKEALKLGVKCGTDVSDGLLFNIWTISASSRVRIDVEREKIPISQELIDTFGREKALEFALYGGEDYELVITFPEKLTAKLEELGFKVIGEVKKGSGVFLDGKKVKVSGYDHFKEEK</sequence>
<dbReference type="PIRSF" id="PIRSF005303">
    <property type="entry name" value="Thiam_monoph_kin"/>
    <property type="match status" value="1"/>
</dbReference>
<feature type="binding site" evidence="2">
    <location>
        <position position="47"/>
    </location>
    <ligand>
        <name>Mg(2+)</name>
        <dbReference type="ChEBI" id="CHEBI:18420"/>
        <label>2</label>
    </ligand>
</feature>
<feature type="domain" description="PurM-like C-terminal" evidence="4">
    <location>
        <begin position="156"/>
        <end position="300"/>
    </location>
</feature>
<feature type="binding site" evidence="2">
    <location>
        <position position="216"/>
    </location>
    <ligand>
        <name>ATP</name>
        <dbReference type="ChEBI" id="CHEBI:30616"/>
    </ligand>
</feature>
<evidence type="ECO:0000256" key="1">
    <source>
        <dbReference type="ARBA" id="ARBA00022977"/>
    </source>
</evidence>
<evidence type="ECO:0000259" key="3">
    <source>
        <dbReference type="Pfam" id="PF00586"/>
    </source>
</evidence>
<keyword evidence="2" id="KW-0460">Magnesium</keyword>
<dbReference type="PANTHER" id="PTHR30270:SF0">
    <property type="entry name" value="THIAMINE-MONOPHOSPHATE KINASE"/>
    <property type="match status" value="1"/>
</dbReference>
<dbReference type="AlphaFoldDB" id="A0A420W9F5"/>
<feature type="binding site" evidence="2">
    <location>
        <position position="47"/>
    </location>
    <ligand>
        <name>Mg(2+)</name>
        <dbReference type="ChEBI" id="CHEBI:18420"/>
        <label>1</label>
    </ligand>
</feature>
<feature type="binding site" evidence="2">
    <location>
        <position position="152"/>
    </location>
    <ligand>
        <name>ATP</name>
        <dbReference type="ChEBI" id="CHEBI:30616"/>
    </ligand>
</feature>
<feature type="binding site" evidence="2">
    <location>
        <position position="129"/>
    </location>
    <ligand>
        <name>Mg(2+)</name>
        <dbReference type="ChEBI" id="CHEBI:18420"/>
        <label>1</label>
    </ligand>
</feature>
<dbReference type="EC" id="2.7.4.16" evidence="2"/>
<dbReference type="GO" id="GO:0009228">
    <property type="term" value="P:thiamine biosynthetic process"/>
    <property type="evidence" value="ECO:0007669"/>
    <property type="project" value="UniProtKB-KW"/>
</dbReference>
<dbReference type="EMBL" id="RBIE01000001">
    <property type="protein sequence ID" value="RKQ63902.1"/>
    <property type="molecule type" value="Genomic_DNA"/>
</dbReference>
<evidence type="ECO:0000313" key="6">
    <source>
        <dbReference type="Proteomes" id="UP000280881"/>
    </source>
</evidence>
<dbReference type="Proteomes" id="UP000280881">
    <property type="component" value="Unassembled WGS sequence"/>
</dbReference>
<feature type="binding site" evidence="2">
    <location>
        <position position="54"/>
    </location>
    <ligand>
        <name>substrate</name>
    </ligand>
</feature>
<reference evidence="5 6" key="1">
    <citation type="submission" date="2018-10" db="EMBL/GenBank/DDBJ databases">
        <title>Genomic Encyclopedia of Type Strains, Phase IV (KMG-IV): sequencing the most valuable type-strain genomes for metagenomic binning, comparative biology and taxonomic classification.</title>
        <authorList>
            <person name="Goeker M."/>
        </authorList>
    </citation>
    <scope>NUCLEOTIDE SEQUENCE [LARGE SCALE GENOMIC DNA]</scope>
    <source>
        <strain evidence="5 6">DSM 15521</strain>
    </source>
</reference>
<feature type="domain" description="PurM-like N-terminal" evidence="3">
    <location>
        <begin position="28"/>
        <end position="144"/>
    </location>
</feature>
<feature type="binding site" evidence="2">
    <location>
        <position position="214"/>
    </location>
    <ligand>
        <name>Mg(2+)</name>
        <dbReference type="ChEBI" id="CHEBI:18420"/>
        <label>3</label>
    </ligand>
</feature>
<dbReference type="CDD" id="cd02194">
    <property type="entry name" value="ThiL"/>
    <property type="match status" value="1"/>
</dbReference>
<dbReference type="UniPathway" id="UPA00060">
    <property type="reaction ID" value="UER00142"/>
</dbReference>
<keyword evidence="2" id="KW-0808">Transferase</keyword>
<feature type="binding site" evidence="2">
    <location>
        <position position="111"/>
    </location>
    <ligand>
        <name>ATP</name>
        <dbReference type="ChEBI" id="CHEBI:30616"/>
    </ligand>
</feature>
<dbReference type="InterPro" id="IPR016188">
    <property type="entry name" value="PurM-like_N"/>
</dbReference>
<keyword evidence="6" id="KW-1185">Reference proteome</keyword>
<dbReference type="RefSeq" id="WP_121170199.1">
    <property type="nucleotide sequence ID" value="NZ_RBIE01000001.1"/>
</dbReference>
<evidence type="ECO:0000259" key="4">
    <source>
        <dbReference type="Pfam" id="PF02769"/>
    </source>
</evidence>
<dbReference type="GO" id="GO:0009030">
    <property type="term" value="F:thiamine-phosphate kinase activity"/>
    <property type="evidence" value="ECO:0007669"/>
    <property type="project" value="UniProtKB-UniRule"/>
</dbReference>
<feature type="binding site" evidence="2">
    <location>
        <position position="81"/>
    </location>
    <ligand>
        <name>Mg(2+)</name>
        <dbReference type="ChEBI" id="CHEBI:18420"/>
        <label>3</label>
    </ligand>
</feature>
<keyword evidence="2" id="KW-0547">Nucleotide-binding</keyword>
<dbReference type="GO" id="GO:0009229">
    <property type="term" value="P:thiamine diphosphate biosynthetic process"/>
    <property type="evidence" value="ECO:0007669"/>
    <property type="project" value="UniProtKB-UniRule"/>
</dbReference>
<comment type="miscellaneous">
    <text evidence="2">Reaction mechanism of ThiL seems to utilize a direct, inline transfer of the gamma-phosphate of ATP to TMP rather than a phosphorylated enzyme intermediate.</text>
</comment>
<dbReference type="SUPFAM" id="SSF55326">
    <property type="entry name" value="PurM N-terminal domain-like"/>
    <property type="match status" value="1"/>
</dbReference>
<gene>
    <name evidence="2" type="primary">thiL</name>
    <name evidence="5" type="ORF">C7457_0789</name>
</gene>
<dbReference type="Pfam" id="PF02769">
    <property type="entry name" value="AIRS_C"/>
    <property type="match status" value="1"/>
</dbReference>
<feature type="binding site" evidence="2">
    <location>
        <position position="310"/>
    </location>
    <ligand>
        <name>substrate</name>
    </ligand>
</feature>
<comment type="similarity">
    <text evidence="2">Belongs to the thiamine-monophosphate kinase family.</text>
</comment>
<dbReference type="InterPro" id="IPR006283">
    <property type="entry name" value="ThiL-like"/>
</dbReference>
<dbReference type="InterPro" id="IPR010918">
    <property type="entry name" value="PurM-like_C_dom"/>
</dbReference>
<dbReference type="Gene3D" id="3.90.650.10">
    <property type="entry name" value="PurM-like C-terminal domain"/>
    <property type="match status" value="1"/>
</dbReference>
<dbReference type="Gene3D" id="3.30.1330.10">
    <property type="entry name" value="PurM-like, N-terminal domain"/>
    <property type="match status" value="1"/>
</dbReference>
<evidence type="ECO:0000313" key="5">
    <source>
        <dbReference type="EMBL" id="RKQ63902.1"/>
    </source>
</evidence>
<feature type="binding site" evidence="2">
    <location>
        <position position="81"/>
    </location>
    <ligand>
        <name>Mg(2+)</name>
        <dbReference type="ChEBI" id="CHEBI:18420"/>
        <label>4</label>
    </ligand>
</feature>
<feature type="binding site" evidence="2">
    <location>
        <position position="265"/>
    </location>
    <ligand>
        <name>substrate</name>
    </ligand>
</feature>
<feature type="binding site" evidence="2">
    <location>
        <position position="30"/>
    </location>
    <ligand>
        <name>Mg(2+)</name>
        <dbReference type="ChEBI" id="CHEBI:18420"/>
        <label>3</label>
    </ligand>
</feature>
<feature type="binding site" evidence="2">
    <location>
        <position position="30"/>
    </location>
    <ligand>
        <name>Mg(2+)</name>
        <dbReference type="ChEBI" id="CHEBI:18420"/>
        <label>4</label>
    </ligand>
</feature>
<dbReference type="InterPro" id="IPR036921">
    <property type="entry name" value="PurM-like_N_sf"/>
</dbReference>
<feature type="binding site" evidence="2">
    <location>
        <begin position="128"/>
        <end position="129"/>
    </location>
    <ligand>
        <name>ATP</name>
        <dbReference type="ChEBI" id="CHEBI:30616"/>
    </ligand>
</feature>
<accession>A0A420W9F5</accession>
<dbReference type="HAMAP" id="MF_02128">
    <property type="entry name" value="TMP_kinase"/>
    <property type="match status" value="1"/>
</dbReference>
<comment type="caution">
    <text evidence="5">The sequence shown here is derived from an EMBL/GenBank/DDBJ whole genome shotgun (WGS) entry which is preliminary data.</text>
</comment>
<keyword evidence="1 2" id="KW-0784">Thiamine biosynthesis</keyword>
<evidence type="ECO:0000256" key="2">
    <source>
        <dbReference type="HAMAP-Rule" id="MF_02128"/>
    </source>
</evidence>